<reference evidence="2 3" key="1">
    <citation type="submission" date="2014-04" db="EMBL/GenBank/DDBJ databases">
        <authorList>
            <consortium name="International Citrus Genome Consortium"/>
            <person name="Gmitter F."/>
            <person name="Chen C."/>
            <person name="Farmerie W."/>
            <person name="Harkins T."/>
            <person name="Desany B."/>
            <person name="Mohiuddin M."/>
            <person name="Kodira C."/>
            <person name="Borodovsky M."/>
            <person name="Lomsadze A."/>
            <person name="Burns P."/>
            <person name="Jenkins J."/>
            <person name="Prochnik S."/>
            <person name="Shu S."/>
            <person name="Chapman J."/>
            <person name="Pitluck S."/>
            <person name="Schmutz J."/>
            <person name="Rokhsar D."/>
        </authorList>
    </citation>
    <scope>NUCLEOTIDE SEQUENCE</scope>
</reference>
<keyword evidence="3" id="KW-1185">Reference proteome</keyword>
<dbReference type="AlphaFoldDB" id="A0A067E2P9"/>
<accession>A0A067E2P9</accession>
<name>A0A067E2P9_CITSI</name>
<proteinExistence type="predicted"/>
<feature type="region of interest" description="Disordered" evidence="1">
    <location>
        <begin position="135"/>
        <end position="212"/>
    </location>
</feature>
<evidence type="ECO:0000313" key="2">
    <source>
        <dbReference type="EMBL" id="KDO48120.1"/>
    </source>
</evidence>
<protein>
    <submittedName>
        <fullName evidence="2">Uncharacterized protein</fullName>
    </submittedName>
</protein>
<gene>
    <name evidence="2" type="ORF">CISIN_1g045413mg</name>
</gene>
<evidence type="ECO:0000313" key="3">
    <source>
        <dbReference type="Proteomes" id="UP000027120"/>
    </source>
</evidence>
<dbReference type="PANTHER" id="PTHR31286:SF173">
    <property type="entry name" value="DUF4283 DOMAIN-CONTAINING PROTEIN"/>
    <property type="match status" value="1"/>
</dbReference>
<sequence length="212" mass="24101">PWIVSGHYLTVQLWSPHFDSSNEKIDKITALIRLPSMPLHYYHKKIIRMLGHVIGKIIKIDCNTELATRGKFAHIAVEVSLESPLISQFLLDGRIQRVEYEALPTICFGCAKYRHTSSSCLDKLILEARGEKMNDMASGPFRAPHPVPPKPNPNEEPLDIGDRDMDKVDEDSSDGEYMEELEDDESETSDESQFFVEEDNMDVNQQGVEPLE</sequence>
<dbReference type="InterPro" id="IPR040256">
    <property type="entry name" value="At4g02000-like"/>
</dbReference>
<evidence type="ECO:0000256" key="1">
    <source>
        <dbReference type="SAM" id="MobiDB-lite"/>
    </source>
</evidence>
<dbReference type="PANTHER" id="PTHR31286">
    <property type="entry name" value="GLYCINE-RICH CELL WALL STRUCTURAL PROTEIN 1.8-LIKE"/>
    <property type="match status" value="1"/>
</dbReference>
<feature type="compositionally biased region" description="Polar residues" evidence="1">
    <location>
        <begin position="202"/>
        <end position="212"/>
    </location>
</feature>
<feature type="compositionally biased region" description="Pro residues" evidence="1">
    <location>
        <begin position="143"/>
        <end position="154"/>
    </location>
</feature>
<dbReference type="EMBL" id="KK785152">
    <property type="protein sequence ID" value="KDO48120.1"/>
    <property type="molecule type" value="Genomic_DNA"/>
</dbReference>
<organism evidence="2 3">
    <name type="scientific">Citrus sinensis</name>
    <name type="common">Sweet orange</name>
    <name type="synonym">Citrus aurantium var. sinensis</name>
    <dbReference type="NCBI Taxonomy" id="2711"/>
    <lineage>
        <taxon>Eukaryota</taxon>
        <taxon>Viridiplantae</taxon>
        <taxon>Streptophyta</taxon>
        <taxon>Embryophyta</taxon>
        <taxon>Tracheophyta</taxon>
        <taxon>Spermatophyta</taxon>
        <taxon>Magnoliopsida</taxon>
        <taxon>eudicotyledons</taxon>
        <taxon>Gunneridae</taxon>
        <taxon>Pentapetalae</taxon>
        <taxon>rosids</taxon>
        <taxon>malvids</taxon>
        <taxon>Sapindales</taxon>
        <taxon>Rutaceae</taxon>
        <taxon>Aurantioideae</taxon>
        <taxon>Citrus</taxon>
    </lineage>
</organism>
<dbReference type="Proteomes" id="UP000027120">
    <property type="component" value="Unassembled WGS sequence"/>
</dbReference>
<feature type="non-terminal residue" evidence="2">
    <location>
        <position position="1"/>
    </location>
</feature>
<feature type="compositionally biased region" description="Acidic residues" evidence="1">
    <location>
        <begin position="167"/>
        <end position="201"/>
    </location>
</feature>